<evidence type="ECO:0000313" key="2">
    <source>
        <dbReference type="Proteomes" id="UP000002985"/>
    </source>
</evidence>
<proteinExistence type="predicted"/>
<dbReference type="EMBL" id="BAFH01000003">
    <property type="protein sequence ID" value="GAB62105.1"/>
    <property type="molecule type" value="Genomic_DNA"/>
</dbReference>
<accession>I3IK60</accession>
<protein>
    <submittedName>
        <fullName evidence="1">Uncharacterized protein</fullName>
    </submittedName>
</protein>
<reference evidence="1 2" key="1">
    <citation type="journal article" date="2012" name="FEBS Lett.">
        <title>Anammox organism KSU-1 expresses a NirK-type copper-containing nitrite reductase instead of a NirS-type with cytochrome cd1.</title>
        <authorList>
            <person name="Hira D."/>
            <person name="Toh H."/>
            <person name="Migita C.T."/>
            <person name="Okubo H."/>
            <person name="Nishiyama T."/>
            <person name="Hattori M."/>
            <person name="Furukawa K."/>
            <person name="Fujii T."/>
        </authorList>
    </citation>
    <scope>NUCLEOTIDE SEQUENCE [LARGE SCALE GENOMIC DNA]</scope>
</reference>
<gene>
    <name evidence="1" type="ORF">KSU1_C0509</name>
</gene>
<organism evidence="1 2">
    <name type="scientific">Candidatus Jettenia caeni</name>
    <dbReference type="NCBI Taxonomy" id="247490"/>
    <lineage>
        <taxon>Bacteria</taxon>
        <taxon>Pseudomonadati</taxon>
        <taxon>Planctomycetota</taxon>
        <taxon>Candidatus Brocadiia</taxon>
        <taxon>Candidatus Brocadiales</taxon>
        <taxon>Candidatus Brocadiaceae</taxon>
        <taxon>Candidatus Jettenia</taxon>
    </lineage>
</organism>
<dbReference type="Proteomes" id="UP000002985">
    <property type="component" value="Unassembled WGS sequence"/>
</dbReference>
<evidence type="ECO:0000313" key="1">
    <source>
        <dbReference type="EMBL" id="GAB62105.1"/>
    </source>
</evidence>
<keyword evidence="2" id="KW-1185">Reference proteome</keyword>
<comment type="caution">
    <text evidence="1">The sequence shown here is derived from an EMBL/GenBank/DDBJ whole genome shotgun (WGS) entry which is preliminary data.</text>
</comment>
<name>I3IK60_9BACT</name>
<dbReference type="STRING" id="247490.KSU1_C0509"/>
<sequence length="186" mass="21097">MRCLKILAKVCVPRFSPFPLRVSHDHNHTLFPVSSRQTVREVFPHTAFLLSSQQGIIHRWRSSCLISSRNSSRPSFSLSFSLIASSWIRILPSPHIDRLGQWFSFVTRLLLRSHSLQPGELLTRLRAAFVDGLQKVTFPSPPAILATWLLAFTMTGLSPVSKHYPSLGTPICKIEPARRLNTSIWE</sequence>
<dbReference type="AlphaFoldDB" id="I3IK60"/>